<dbReference type="GO" id="GO:0005886">
    <property type="term" value="C:plasma membrane"/>
    <property type="evidence" value="ECO:0007669"/>
    <property type="project" value="UniProtKB-SubCell"/>
</dbReference>
<dbReference type="CDD" id="cd06261">
    <property type="entry name" value="TM_PBP2"/>
    <property type="match status" value="1"/>
</dbReference>
<accession>A0A553SJ95</accession>
<gene>
    <name evidence="9" type="ORF">CEQ21_16365</name>
</gene>
<comment type="subcellular location">
    <subcellularLocation>
        <location evidence="1 7">Cell membrane</location>
        <topology evidence="1 7">Multi-pass membrane protein</topology>
    </subcellularLocation>
</comment>
<feature type="transmembrane region" description="Helical" evidence="7">
    <location>
        <begin position="228"/>
        <end position="250"/>
    </location>
</feature>
<protein>
    <submittedName>
        <fullName evidence="9">Sugar ABC transporter permease</fullName>
    </submittedName>
</protein>
<evidence type="ECO:0000256" key="5">
    <source>
        <dbReference type="ARBA" id="ARBA00022989"/>
    </source>
</evidence>
<keyword evidence="4 7" id="KW-0812">Transmembrane</keyword>
<sequence>MKEAGYIAVNDFIKWKVTQMNKSRTLLFYLFILPWLIGFFVFTAGPMVYSLYMSFTDYSGLGAANWVGLENYKKLFTEDPLFWQSLWNTFFYTIVGVPLGLVVGYMLAVLLNTKVRFMGLFRTIFYLPSLVPTVASSLLWILIFQPDFGIANSILSFFHLPTSNWLLSEGMVKPTLIIMSLWGAGGGMVIYLAGLQSVPASLYEAAELDGAGKFHKFWNITIPMTSNVIFFNLIMGLIGSFQIFTQAYVVSSGNGGPNYKSLFYVFYLYQDAFKFFKMGYASALAWILFIIILVFTLIQFKVFGKKVYYEYDE</sequence>
<dbReference type="PANTHER" id="PTHR30193:SF1">
    <property type="entry name" value="ABC TRANSPORTER PERMEASE PROTEIN YESP-RELATED"/>
    <property type="match status" value="1"/>
</dbReference>
<dbReference type="InterPro" id="IPR035906">
    <property type="entry name" value="MetI-like_sf"/>
</dbReference>
<evidence type="ECO:0000256" key="4">
    <source>
        <dbReference type="ARBA" id="ARBA00022692"/>
    </source>
</evidence>
<dbReference type="InterPro" id="IPR000515">
    <property type="entry name" value="MetI-like"/>
</dbReference>
<evidence type="ECO:0000313" key="10">
    <source>
        <dbReference type="Proteomes" id="UP000319837"/>
    </source>
</evidence>
<keyword evidence="6 7" id="KW-0472">Membrane</keyword>
<dbReference type="SUPFAM" id="SSF160964">
    <property type="entry name" value="MalF N-terminal region-like"/>
    <property type="match status" value="1"/>
</dbReference>
<keyword evidence="2 7" id="KW-0813">Transport</keyword>
<evidence type="ECO:0000256" key="3">
    <source>
        <dbReference type="ARBA" id="ARBA00022475"/>
    </source>
</evidence>
<comment type="caution">
    <text evidence="9">The sequence shown here is derived from an EMBL/GenBank/DDBJ whole genome shotgun (WGS) entry which is preliminary data.</text>
</comment>
<keyword evidence="3" id="KW-1003">Cell membrane</keyword>
<evidence type="ECO:0000256" key="2">
    <source>
        <dbReference type="ARBA" id="ARBA00022448"/>
    </source>
</evidence>
<feature type="transmembrane region" description="Helical" evidence="7">
    <location>
        <begin position="26"/>
        <end position="49"/>
    </location>
</feature>
<proteinExistence type="inferred from homology"/>
<name>A0A553SJ95_NIACI</name>
<feature type="transmembrane region" description="Helical" evidence="7">
    <location>
        <begin position="174"/>
        <end position="194"/>
    </location>
</feature>
<reference evidence="10" key="1">
    <citation type="submission" date="2018-10" db="EMBL/GenBank/DDBJ databases">
        <title>FDA dAtabase for Regulatory Grade micrObial Sequences (FDA-ARGOS): Supporting development and validation of Infectious Disease Dx tests.</title>
        <authorList>
            <person name="Minogue T."/>
            <person name="Wolcott M."/>
            <person name="Wasieloski L."/>
            <person name="Aguilar W."/>
            <person name="Moore D."/>
            <person name="Tallon L."/>
            <person name="Sadzewicz L."/>
            <person name="Sengamalay N."/>
            <person name="Ott S."/>
            <person name="Godinez A."/>
            <person name="Nagaraj S."/>
            <person name="Vavikolanu K."/>
            <person name="Vyas G."/>
            <person name="Nadendla S."/>
            <person name="George J."/>
            <person name="Sichtig H."/>
        </authorList>
    </citation>
    <scope>NUCLEOTIDE SEQUENCE [LARGE SCALE GENOMIC DNA]</scope>
    <source>
        <strain evidence="10">FDAARGOS_343</strain>
    </source>
</reference>
<keyword evidence="5 7" id="KW-1133">Transmembrane helix</keyword>
<evidence type="ECO:0000256" key="7">
    <source>
        <dbReference type="RuleBase" id="RU363032"/>
    </source>
</evidence>
<evidence type="ECO:0000313" key="9">
    <source>
        <dbReference type="EMBL" id="TRZ37063.1"/>
    </source>
</evidence>
<comment type="similarity">
    <text evidence="7">Belongs to the binding-protein-dependent transport system permease family.</text>
</comment>
<dbReference type="Gene3D" id="1.10.3720.10">
    <property type="entry name" value="MetI-like"/>
    <property type="match status" value="1"/>
</dbReference>
<dbReference type="PROSITE" id="PS50928">
    <property type="entry name" value="ABC_TM1"/>
    <property type="match status" value="1"/>
</dbReference>
<dbReference type="PANTHER" id="PTHR30193">
    <property type="entry name" value="ABC TRANSPORTER PERMEASE PROTEIN"/>
    <property type="match status" value="1"/>
</dbReference>
<dbReference type="SUPFAM" id="SSF161098">
    <property type="entry name" value="MetI-like"/>
    <property type="match status" value="1"/>
</dbReference>
<dbReference type="GO" id="GO:0055085">
    <property type="term" value="P:transmembrane transport"/>
    <property type="evidence" value="ECO:0007669"/>
    <property type="project" value="InterPro"/>
</dbReference>
<organism evidence="9 10">
    <name type="scientific">Niallia circulans</name>
    <name type="common">Bacillus circulans</name>
    <dbReference type="NCBI Taxonomy" id="1397"/>
    <lineage>
        <taxon>Bacteria</taxon>
        <taxon>Bacillati</taxon>
        <taxon>Bacillota</taxon>
        <taxon>Bacilli</taxon>
        <taxon>Bacillales</taxon>
        <taxon>Bacillaceae</taxon>
        <taxon>Niallia</taxon>
    </lineage>
</organism>
<feature type="transmembrane region" description="Helical" evidence="7">
    <location>
        <begin position="123"/>
        <end position="143"/>
    </location>
</feature>
<evidence type="ECO:0000259" key="8">
    <source>
        <dbReference type="PROSITE" id="PS50928"/>
    </source>
</evidence>
<feature type="domain" description="ABC transmembrane type-1" evidence="8">
    <location>
        <begin position="86"/>
        <end position="299"/>
    </location>
</feature>
<evidence type="ECO:0000256" key="6">
    <source>
        <dbReference type="ARBA" id="ARBA00023136"/>
    </source>
</evidence>
<evidence type="ECO:0000256" key="1">
    <source>
        <dbReference type="ARBA" id="ARBA00004651"/>
    </source>
</evidence>
<feature type="transmembrane region" description="Helical" evidence="7">
    <location>
        <begin position="90"/>
        <end position="111"/>
    </location>
</feature>
<dbReference type="Proteomes" id="UP000319837">
    <property type="component" value="Unassembled WGS sequence"/>
</dbReference>
<dbReference type="InterPro" id="IPR051393">
    <property type="entry name" value="ABC_transporter_permease"/>
</dbReference>
<dbReference type="AlphaFoldDB" id="A0A553SJ95"/>
<feature type="transmembrane region" description="Helical" evidence="7">
    <location>
        <begin position="283"/>
        <end position="303"/>
    </location>
</feature>
<dbReference type="EMBL" id="RIBP01000004">
    <property type="protein sequence ID" value="TRZ37063.1"/>
    <property type="molecule type" value="Genomic_DNA"/>
</dbReference>
<dbReference type="Pfam" id="PF00528">
    <property type="entry name" value="BPD_transp_1"/>
    <property type="match status" value="1"/>
</dbReference>